<evidence type="ECO:0000256" key="1">
    <source>
        <dbReference type="SAM" id="MobiDB-lite"/>
    </source>
</evidence>
<dbReference type="EMBL" id="MN739448">
    <property type="protein sequence ID" value="QHT04984.1"/>
    <property type="molecule type" value="Genomic_DNA"/>
</dbReference>
<evidence type="ECO:0000313" key="2">
    <source>
        <dbReference type="EMBL" id="QHT04984.1"/>
    </source>
</evidence>
<protein>
    <submittedName>
        <fullName evidence="2">Uncharacterized protein</fullName>
    </submittedName>
</protein>
<accession>A0A6C0CMT9</accession>
<feature type="compositionally biased region" description="Basic and acidic residues" evidence="1">
    <location>
        <begin position="62"/>
        <end position="75"/>
    </location>
</feature>
<feature type="region of interest" description="Disordered" evidence="1">
    <location>
        <begin position="1"/>
        <end position="75"/>
    </location>
</feature>
<organism evidence="2">
    <name type="scientific">viral metagenome</name>
    <dbReference type="NCBI Taxonomy" id="1070528"/>
    <lineage>
        <taxon>unclassified sequences</taxon>
        <taxon>metagenomes</taxon>
        <taxon>organismal metagenomes</taxon>
    </lineage>
</organism>
<name>A0A6C0CMT9_9ZZZZ</name>
<reference evidence="2" key="1">
    <citation type="journal article" date="2020" name="Nature">
        <title>Giant virus diversity and host interactions through global metagenomics.</title>
        <authorList>
            <person name="Schulz F."/>
            <person name="Roux S."/>
            <person name="Paez-Espino D."/>
            <person name="Jungbluth S."/>
            <person name="Walsh D.A."/>
            <person name="Denef V.J."/>
            <person name="McMahon K.D."/>
            <person name="Konstantinidis K.T."/>
            <person name="Eloe-Fadrosh E.A."/>
            <person name="Kyrpides N.C."/>
            <person name="Woyke T."/>
        </authorList>
    </citation>
    <scope>NUCLEOTIDE SEQUENCE</scope>
    <source>
        <strain evidence="2">GVMAG-M-3300021354-14</strain>
    </source>
</reference>
<proteinExistence type="predicted"/>
<sequence length="75" mass="8351">MGRHHSFKIPTTMDQASQAPNETKNQMSEAVMDAQTRSLGGSYGAVPHVCPGVPPTQEEEEQHPMEVDEQRNLFE</sequence>
<dbReference type="AlphaFoldDB" id="A0A6C0CMT9"/>
<feature type="compositionally biased region" description="Polar residues" evidence="1">
    <location>
        <begin position="12"/>
        <end position="28"/>
    </location>
</feature>